<dbReference type="GO" id="GO:0016651">
    <property type="term" value="F:oxidoreductase activity, acting on NAD(P)H"/>
    <property type="evidence" value="ECO:0007669"/>
    <property type="project" value="InterPro"/>
</dbReference>
<dbReference type="AlphaFoldDB" id="A0AA38YB76"/>
<dbReference type="InterPro" id="IPR047122">
    <property type="entry name" value="Trans-enoyl_RdTase-like"/>
</dbReference>
<dbReference type="EMBL" id="JAPDRN010000010">
    <property type="protein sequence ID" value="KAJ9642165.1"/>
    <property type="molecule type" value="Genomic_DNA"/>
</dbReference>
<evidence type="ECO:0000256" key="2">
    <source>
        <dbReference type="ARBA" id="ARBA00023002"/>
    </source>
</evidence>
<dbReference type="PANTHER" id="PTHR45348:SF2">
    <property type="entry name" value="ZINC-TYPE ALCOHOL DEHYDROGENASE-LIKE PROTEIN C2E1P3.01"/>
    <property type="match status" value="1"/>
</dbReference>
<feature type="domain" description="Alcohol dehydrogenase-like N-terminal" evidence="3">
    <location>
        <begin position="30"/>
        <end position="121"/>
    </location>
</feature>
<comment type="similarity">
    <text evidence="1">Belongs to the zinc-containing alcohol dehydrogenase family.</text>
</comment>
<dbReference type="SUPFAM" id="SSF51735">
    <property type="entry name" value="NAD(P)-binding Rossmann-fold domains"/>
    <property type="match status" value="1"/>
</dbReference>
<keyword evidence="2" id="KW-0560">Oxidoreductase</keyword>
<dbReference type="InterPro" id="IPR013154">
    <property type="entry name" value="ADH-like_N"/>
</dbReference>
<dbReference type="PANTHER" id="PTHR45348">
    <property type="entry name" value="HYPOTHETICAL OXIDOREDUCTASE (EUROFUNG)"/>
    <property type="match status" value="1"/>
</dbReference>
<proteinExistence type="inferred from homology"/>
<reference evidence="4" key="1">
    <citation type="submission" date="2022-10" db="EMBL/GenBank/DDBJ databases">
        <title>Culturing micro-colonial fungi from biological soil crusts in the Mojave desert and describing Neophaeococcomyces mojavensis, and introducing the new genera and species Taxawa tesnikishii.</title>
        <authorList>
            <person name="Kurbessoian T."/>
            <person name="Stajich J.E."/>
        </authorList>
    </citation>
    <scope>NUCLEOTIDE SEQUENCE</scope>
    <source>
        <strain evidence="4">TK_35</strain>
    </source>
</reference>
<name>A0AA38YB76_9EURO</name>
<dbReference type="Gene3D" id="3.40.50.720">
    <property type="entry name" value="NAD(P)-binding Rossmann-like Domain"/>
    <property type="match status" value="1"/>
</dbReference>
<keyword evidence="5" id="KW-1185">Reference proteome</keyword>
<evidence type="ECO:0000259" key="3">
    <source>
        <dbReference type="Pfam" id="PF08240"/>
    </source>
</evidence>
<dbReference type="InterPro" id="IPR011032">
    <property type="entry name" value="GroES-like_sf"/>
</dbReference>
<dbReference type="Proteomes" id="UP001172681">
    <property type="component" value="Unassembled WGS sequence"/>
</dbReference>
<gene>
    <name evidence="4" type="ORF">H2204_002534</name>
</gene>
<evidence type="ECO:0000313" key="5">
    <source>
        <dbReference type="Proteomes" id="UP001172681"/>
    </source>
</evidence>
<evidence type="ECO:0000313" key="4">
    <source>
        <dbReference type="EMBL" id="KAJ9642165.1"/>
    </source>
</evidence>
<accession>A0AA38YB76</accession>
<evidence type="ECO:0000256" key="1">
    <source>
        <dbReference type="ARBA" id="ARBA00008072"/>
    </source>
</evidence>
<dbReference type="InterPro" id="IPR036291">
    <property type="entry name" value="NAD(P)-bd_dom_sf"/>
</dbReference>
<dbReference type="Gene3D" id="3.90.180.10">
    <property type="entry name" value="Medium-chain alcohol dehydrogenases, catalytic domain"/>
    <property type="match status" value="1"/>
</dbReference>
<organism evidence="4 5">
    <name type="scientific">Knufia peltigerae</name>
    <dbReference type="NCBI Taxonomy" id="1002370"/>
    <lineage>
        <taxon>Eukaryota</taxon>
        <taxon>Fungi</taxon>
        <taxon>Dikarya</taxon>
        <taxon>Ascomycota</taxon>
        <taxon>Pezizomycotina</taxon>
        <taxon>Eurotiomycetes</taxon>
        <taxon>Chaetothyriomycetidae</taxon>
        <taxon>Chaetothyriales</taxon>
        <taxon>Trichomeriaceae</taxon>
        <taxon>Knufia</taxon>
    </lineage>
</organism>
<dbReference type="CDD" id="cd08249">
    <property type="entry name" value="enoyl_reductase_like"/>
    <property type="match status" value="1"/>
</dbReference>
<dbReference type="SUPFAM" id="SSF50129">
    <property type="entry name" value="GroES-like"/>
    <property type="match status" value="1"/>
</dbReference>
<comment type="caution">
    <text evidence="4">The sequence shown here is derived from an EMBL/GenBank/DDBJ whole genome shotgun (WGS) entry which is preliminary data.</text>
</comment>
<dbReference type="Pfam" id="PF08240">
    <property type="entry name" value="ADH_N"/>
    <property type="match status" value="1"/>
</dbReference>
<protein>
    <recommendedName>
        <fullName evidence="3">Alcohol dehydrogenase-like N-terminal domain-containing protein</fullName>
    </recommendedName>
</protein>
<sequence length="350" mass="37322">MSGKTQKALVVEALGKPITLVSNWPIPDPGPGQVQVRVSVGSINPHDQKARDYGLFVKDGLPGVLGNDVVGEVTVLGEGVTKYAAGERIFTQACFKSAGWSQNALQEYAIVEVDHSAKVPETCSDDEAATLPCNLLAPLFAIHDGLGIPAPWTPEADNFNYNDTSILILGGGSNTGRFGVQLAALAGIGRIVVVGGDPLELKGYGATDVIDRHGSPDQVTARIRDIVGDGLVLAFDAVNPPPTQHIGINALSTSKKGKLARLLPSGPPDLSQVKLNETEYELKDIYGVSLLNPDLSKPFWARLPGYLKEKRIHPTAYQVVRGLDADKLNQLLDGYKAKQRVAKANFHPGL</sequence>